<dbReference type="EMBL" id="CP007029">
    <property type="protein sequence ID" value="AHE97275.1"/>
    <property type="molecule type" value="Genomic_DNA"/>
</dbReference>
<dbReference type="Pfam" id="PF14076">
    <property type="entry name" value="DUF4258"/>
    <property type="match status" value="1"/>
</dbReference>
<evidence type="ECO:0000313" key="2">
    <source>
        <dbReference type="Proteomes" id="UP000005289"/>
    </source>
</evidence>
<dbReference type="InterPro" id="IPR025354">
    <property type="entry name" value="DUF4258"/>
</dbReference>
<evidence type="ECO:0000313" key="1">
    <source>
        <dbReference type="EMBL" id="AHE97275.1"/>
    </source>
</evidence>
<sequence>MHSHRFDRPIRITAHARNRMIERGIDEILLQDLIETGEVRHKDDRRLWIAKCYPQRNDNLVCAAAALESALVIKTLMHHFSWEKKP</sequence>
<dbReference type="Proteomes" id="UP000005289">
    <property type="component" value="Chromosome"/>
</dbReference>
<reference evidence="1 2" key="1">
    <citation type="submission" date="2013-12" db="EMBL/GenBank/DDBJ databases">
        <authorList>
            <consortium name="DOE Joint Genome Institute"/>
            <person name="Muyzer G."/>
            <person name="Huntemann M."/>
            <person name="Han J."/>
            <person name="Chen A."/>
            <person name="Kyrpides N."/>
            <person name="Mavromatis K."/>
            <person name="Markowitz V."/>
            <person name="Palaniappan K."/>
            <person name="Ivanova N."/>
            <person name="Schaumberg A."/>
            <person name="Pati A."/>
            <person name="Liolios K."/>
            <person name="Nordberg H.P."/>
            <person name="Cantor M.N."/>
            <person name="Hua S.X."/>
            <person name="Woyke T."/>
        </authorList>
    </citation>
    <scope>NUCLEOTIDE SEQUENCE [LARGE SCALE GENOMIC DNA]</scope>
    <source>
        <strain evidence="1 2">ARh 1</strain>
    </source>
</reference>
<dbReference type="STRING" id="713585.THITH_02200"/>
<proteinExistence type="predicted"/>
<organism evidence="1 2">
    <name type="scientific">Thioalkalivibrio paradoxus ARh 1</name>
    <dbReference type="NCBI Taxonomy" id="713585"/>
    <lineage>
        <taxon>Bacteria</taxon>
        <taxon>Pseudomonadati</taxon>
        <taxon>Pseudomonadota</taxon>
        <taxon>Gammaproteobacteria</taxon>
        <taxon>Chromatiales</taxon>
        <taxon>Ectothiorhodospiraceae</taxon>
        <taxon>Thioalkalivibrio</taxon>
    </lineage>
</organism>
<protein>
    <recommendedName>
        <fullName evidence="3">DUF4258 domain-containing protein</fullName>
    </recommendedName>
</protein>
<dbReference type="OrthoDB" id="8906826at2"/>
<dbReference type="AlphaFoldDB" id="W0DK65"/>
<dbReference type="KEGG" id="tti:THITH_02200"/>
<gene>
    <name evidence="1" type="ORF">THITH_02200</name>
</gene>
<accession>W0DK65</accession>
<dbReference type="HOGENOM" id="CLU_191606_0_0_6"/>
<dbReference type="RefSeq" id="WP_084222598.1">
    <property type="nucleotide sequence ID" value="NZ_CP007029.1"/>
</dbReference>
<keyword evidence="2" id="KW-1185">Reference proteome</keyword>
<evidence type="ECO:0008006" key="3">
    <source>
        <dbReference type="Google" id="ProtNLM"/>
    </source>
</evidence>
<name>W0DK65_9GAMM</name>